<evidence type="ECO:0000313" key="2">
    <source>
        <dbReference type="Proteomes" id="UP001189429"/>
    </source>
</evidence>
<evidence type="ECO:0000313" key="1">
    <source>
        <dbReference type="EMBL" id="CAK0846064.1"/>
    </source>
</evidence>
<proteinExistence type="predicted"/>
<protein>
    <submittedName>
        <fullName evidence="1">Uncharacterized protein</fullName>
    </submittedName>
</protein>
<organism evidence="1 2">
    <name type="scientific">Prorocentrum cordatum</name>
    <dbReference type="NCBI Taxonomy" id="2364126"/>
    <lineage>
        <taxon>Eukaryota</taxon>
        <taxon>Sar</taxon>
        <taxon>Alveolata</taxon>
        <taxon>Dinophyceae</taxon>
        <taxon>Prorocentrales</taxon>
        <taxon>Prorocentraceae</taxon>
        <taxon>Prorocentrum</taxon>
    </lineage>
</organism>
<name>A0ABN9TJC3_9DINO</name>
<sequence>MASTTRCSTWVGTPLIGWGPPTRPGSGCPTTRSGTAAIPRSSCSSWRCWEGVSIRPTSFRYALGTMTESGIPCYRKQSYNLTDKGGYHKCYDEATEDGPVTKLFRTFSCDTMNPAFFDALSSDEVAALRGSILEASGRALNVSVVLTIADLADIDKAVMTLASLLSADPSARAVVVTRAQGCTRITRAVSNSACVELPRVLDDQRAKIALLTTAVFSGAAGGILFAEPGVEFQKDPVAAFTGVSRGHDVVFAPRQSARCDAMAAGADVSGSLFYVKSTPGGSHALMRAWMFLVEEKLPGGYYVGERVVAGMNFTLPGLSLNVGDAGTVRGPSRKDPERVVVDFDSRASGSGLALPPKQLSPSGSWSLLARAVAASTGVRATATACGRLGWAQLPEEE</sequence>
<gene>
    <name evidence="1" type="ORF">PCOR1329_LOCUS39668</name>
</gene>
<dbReference type="EMBL" id="CAUYUJ010014791">
    <property type="protein sequence ID" value="CAK0846064.1"/>
    <property type="molecule type" value="Genomic_DNA"/>
</dbReference>
<reference evidence="1" key="1">
    <citation type="submission" date="2023-10" db="EMBL/GenBank/DDBJ databases">
        <authorList>
            <person name="Chen Y."/>
            <person name="Shah S."/>
            <person name="Dougan E. K."/>
            <person name="Thang M."/>
            <person name="Chan C."/>
        </authorList>
    </citation>
    <scope>NUCLEOTIDE SEQUENCE [LARGE SCALE GENOMIC DNA]</scope>
</reference>
<keyword evidence="2" id="KW-1185">Reference proteome</keyword>
<accession>A0ABN9TJC3</accession>
<comment type="caution">
    <text evidence="1">The sequence shown here is derived from an EMBL/GenBank/DDBJ whole genome shotgun (WGS) entry which is preliminary data.</text>
</comment>
<dbReference type="Proteomes" id="UP001189429">
    <property type="component" value="Unassembled WGS sequence"/>
</dbReference>